<dbReference type="SUPFAM" id="SSF109854">
    <property type="entry name" value="DinB/YfiT-like putative metalloenzymes"/>
    <property type="match status" value="1"/>
</dbReference>
<dbReference type="STRING" id="796620.VIBC2010_06504"/>
<evidence type="ECO:0000313" key="1">
    <source>
        <dbReference type="EMBL" id="EFP98021.1"/>
    </source>
</evidence>
<evidence type="ECO:0008006" key="3">
    <source>
        <dbReference type="Google" id="ProtNLM"/>
    </source>
</evidence>
<evidence type="ECO:0000313" key="2">
    <source>
        <dbReference type="Proteomes" id="UP000002943"/>
    </source>
</evidence>
<protein>
    <recommendedName>
        <fullName evidence="3">DinB family protein</fullName>
    </recommendedName>
</protein>
<accession>E3BFZ7</accession>
<proteinExistence type="predicted"/>
<dbReference type="AlphaFoldDB" id="E3BFZ7"/>
<organism evidence="1 2">
    <name type="scientific">Vibrio caribbeanicus ATCC BAA-2122</name>
    <dbReference type="NCBI Taxonomy" id="796620"/>
    <lineage>
        <taxon>Bacteria</taxon>
        <taxon>Pseudomonadati</taxon>
        <taxon>Pseudomonadota</taxon>
        <taxon>Gammaproteobacteria</taxon>
        <taxon>Vibrionales</taxon>
        <taxon>Vibrionaceae</taxon>
        <taxon>Vibrio</taxon>
    </lineage>
</organism>
<reference evidence="1 2" key="1">
    <citation type="journal article" date="2012" name="Int. J. Syst. Evol. Microbiol.">
        <title>Vibrio caribbeanicus sp. nov., isolated from the marine sponge Scleritoderma cyanea.</title>
        <authorList>
            <person name="Hoffmann M."/>
            <person name="Monday S.R."/>
            <person name="Allard M.W."/>
            <person name="Strain E.A."/>
            <person name="Whittaker P."/>
            <person name="Naum M."/>
            <person name="McCarthy P.J."/>
            <person name="Lopez J.V."/>
            <person name="Fischer M."/>
            <person name="Brown E.W."/>
        </authorList>
    </citation>
    <scope>NUCLEOTIDE SEQUENCE [LARGE SCALE GENOMIC DNA]</scope>
    <source>
        <strain evidence="1 2">ATCC BAA-2122</strain>
    </source>
</reference>
<gene>
    <name evidence="1" type="ORF">VIBC2010_06504</name>
</gene>
<sequence length="140" mass="16257">MRQTVLKHIFQRFDSMLELVQELEGSFLGCKLPIPANKSIGEHMWCIIGARESYARSLLKGSWAGFECSLQNSSDKVEIMEKLELSRLQFTSAFESVEDWNQERDELLVHLLEHETMHEGQLIRHIYALEQPIPAKVKWA</sequence>
<dbReference type="eggNOG" id="ENOG5031PGU">
    <property type="taxonomic scope" value="Bacteria"/>
</dbReference>
<dbReference type="Gene3D" id="1.20.120.450">
    <property type="entry name" value="dinb family like domain"/>
    <property type="match status" value="1"/>
</dbReference>
<dbReference type="RefSeq" id="WP_009599849.1">
    <property type="nucleotide sequence ID" value="NZ_AEIU01000026.1"/>
</dbReference>
<dbReference type="EMBL" id="AEIU01000026">
    <property type="protein sequence ID" value="EFP98021.1"/>
    <property type="molecule type" value="Genomic_DNA"/>
</dbReference>
<dbReference type="Proteomes" id="UP000002943">
    <property type="component" value="Unassembled WGS sequence"/>
</dbReference>
<name>E3BFZ7_9VIBR</name>
<dbReference type="OrthoDB" id="2862789at2"/>
<dbReference type="InterPro" id="IPR034660">
    <property type="entry name" value="DinB/YfiT-like"/>
</dbReference>
<comment type="caution">
    <text evidence="1">The sequence shown here is derived from an EMBL/GenBank/DDBJ whole genome shotgun (WGS) entry which is preliminary data.</text>
</comment>
<keyword evidence="2" id="KW-1185">Reference proteome</keyword>